<dbReference type="PANTHER" id="PTHR43489:SF6">
    <property type="entry name" value="HYDROXYPYRUVATE ISOMERASE-RELATED"/>
    <property type="match status" value="1"/>
</dbReference>
<evidence type="ECO:0000256" key="2">
    <source>
        <dbReference type="ARBA" id="ARBA00023277"/>
    </source>
</evidence>
<feature type="active site" description="Proton donor/acceptor" evidence="4">
    <location>
        <position position="140"/>
    </location>
</feature>
<dbReference type="Pfam" id="PF01261">
    <property type="entry name" value="AP_endonuc_2"/>
    <property type="match status" value="1"/>
</dbReference>
<dbReference type="EMBL" id="JACBZY010000001">
    <property type="protein sequence ID" value="NYG97663.1"/>
    <property type="molecule type" value="Genomic_DNA"/>
</dbReference>
<dbReference type="InterPro" id="IPR013022">
    <property type="entry name" value="Xyl_isomerase-like_TIM-brl"/>
</dbReference>
<dbReference type="PANTHER" id="PTHR43489">
    <property type="entry name" value="ISOMERASE"/>
    <property type="match status" value="1"/>
</dbReference>
<feature type="domain" description="Xylose isomerase-like TIM barrel" evidence="5">
    <location>
        <begin position="21"/>
        <end position="254"/>
    </location>
</feature>
<dbReference type="RefSeq" id="WP_179564491.1">
    <property type="nucleotide sequence ID" value="NZ_JACBZY010000001.1"/>
</dbReference>
<keyword evidence="2" id="KW-0119">Carbohydrate metabolism</keyword>
<evidence type="ECO:0000313" key="7">
    <source>
        <dbReference type="Proteomes" id="UP000553888"/>
    </source>
</evidence>
<dbReference type="GO" id="GO:0008903">
    <property type="term" value="F:hydroxypyruvate isomerase activity"/>
    <property type="evidence" value="ECO:0007669"/>
    <property type="project" value="UniProtKB-EC"/>
</dbReference>
<dbReference type="SUPFAM" id="SSF51658">
    <property type="entry name" value="Xylose isomerase-like"/>
    <property type="match status" value="1"/>
</dbReference>
<evidence type="ECO:0000313" key="6">
    <source>
        <dbReference type="EMBL" id="NYG97663.1"/>
    </source>
</evidence>
<dbReference type="EC" id="5.3.1.22" evidence="6"/>
<evidence type="ECO:0000256" key="1">
    <source>
        <dbReference type="ARBA" id="ARBA00023235"/>
    </source>
</evidence>
<keyword evidence="7" id="KW-1185">Reference proteome</keyword>
<keyword evidence="6" id="KW-0670">Pyruvate</keyword>
<dbReference type="GO" id="GO:0046487">
    <property type="term" value="P:glyoxylate metabolic process"/>
    <property type="evidence" value="ECO:0007669"/>
    <property type="project" value="TreeGrafter"/>
</dbReference>
<name>A0A852Y5X1_9MICO</name>
<gene>
    <name evidence="6" type="ORF">BJ979_000289</name>
</gene>
<dbReference type="InterPro" id="IPR050417">
    <property type="entry name" value="Sugar_Epim/Isomerase"/>
</dbReference>
<dbReference type="PIRSF" id="PIRSF006241">
    <property type="entry name" value="HyI"/>
    <property type="match status" value="1"/>
</dbReference>
<evidence type="ECO:0000259" key="5">
    <source>
        <dbReference type="Pfam" id="PF01261"/>
    </source>
</evidence>
<dbReference type="InterPro" id="IPR036237">
    <property type="entry name" value="Xyl_isomerase-like_sf"/>
</dbReference>
<evidence type="ECO:0000256" key="4">
    <source>
        <dbReference type="PIRSR" id="PIRSR006241-50"/>
    </source>
</evidence>
<dbReference type="Proteomes" id="UP000553888">
    <property type="component" value="Unassembled WGS sequence"/>
</dbReference>
<organism evidence="6 7">
    <name type="scientific">Schumannella luteola</name>
    <dbReference type="NCBI Taxonomy" id="472059"/>
    <lineage>
        <taxon>Bacteria</taxon>
        <taxon>Bacillati</taxon>
        <taxon>Actinomycetota</taxon>
        <taxon>Actinomycetes</taxon>
        <taxon>Micrococcales</taxon>
        <taxon>Microbacteriaceae</taxon>
        <taxon>Schumannella</taxon>
    </lineage>
</organism>
<protein>
    <submittedName>
        <fullName evidence="6">Hydroxypyruvate isomerase</fullName>
        <ecNumber evidence="6">5.3.1.22</ecNumber>
    </submittedName>
</protein>
<feature type="active site" description="Proton donor/acceptor" evidence="4">
    <location>
        <position position="238"/>
    </location>
</feature>
<sequence>MTRIAANLTMLFREHPFLERFDRAAEAGFTGVEFFFPYRHDHDAIAEALRRNGLELVLFNLPVGDYEAGERGYVAQTGREAEFAGDLARGVASAERLKPYRVNTPSGPAPETDEARATLIANLRSAATALEAAGTALVVEPISRTEVPGAYLGTTTATAELLAELDRPSAGIQYDVFHSVRAGEDVVEQLDAHLASVIRHIQISDVPGRHEPGSGAVDFDRFFQVVGDSDYAGWVSLEYHPAVETVASLQWFRDRGLLG</sequence>
<dbReference type="InterPro" id="IPR026040">
    <property type="entry name" value="HyI-like"/>
</dbReference>
<dbReference type="Gene3D" id="3.20.20.150">
    <property type="entry name" value="Divalent-metal-dependent TIM barrel enzymes"/>
    <property type="match status" value="1"/>
</dbReference>
<dbReference type="AlphaFoldDB" id="A0A852Y5X1"/>
<accession>A0A852Y5X1</accession>
<comment type="caution">
    <text evidence="6">The sequence shown here is derived from an EMBL/GenBank/DDBJ whole genome shotgun (WGS) entry which is preliminary data.</text>
</comment>
<proteinExistence type="inferred from homology"/>
<keyword evidence="1 3" id="KW-0413">Isomerase</keyword>
<comment type="similarity">
    <text evidence="3">Belongs to the hyi family.</text>
</comment>
<evidence type="ECO:0000256" key="3">
    <source>
        <dbReference type="PIRNR" id="PIRNR006241"/>
    </source>
</evidence>
<reference evidence="6 7" key="1">
    <citation type="submission" date="2020-07" db="EMBL/GenBank/DDBJ databases">
        <title>Sequencing the genomes of 1000 actinobacteria strains.</title>
        <authorList>
            <person name="Klenk H.-P."/>
        </authorList>
    </citation>
    <scope>NUCLEOTIDE SEQUENCE [LARGE SCALE GENOMIC DNA]</scope>
    <source>
        <strain evidence="6 7">DSM 23141</strain>
    </source>
</reference>